<sequence>MRKIFPSRLSTRIAGGAAVLTLVAAGAVPTLGIAQDLAGSPAASAQAAGSWACEVPPFAAGPGPAFDPAAARLIAGMLLSAQETALGIRTDQMDAWRGYTNALIAFLPSGERLGRWMDEKKRADAQAFDLAQDIAGAAIQRAEKARALQDAVSKLKAVLTPEQMSMAKQMQEKLVERIVRFVEWRRGEDPGVPL</sequence>
<dbReference type="Proteomes" id="UP001143370">
    <property type="component" value="Unassembled WGS sequence"/>
</dbReference>
<evidence type="ECO:0000313" key="1">
    <source>
        <dbReference type="EMBL" id="GLK74536.1"/>
    </source>
</evidence>
<protein>
    <recommendedName>
        <fullName evidence="3">LTXXQ motif family protein</fullName>
    </recommendedName>
</protein>
<name>A0A9W6JBN3_9HYPH</name>
<proteinExistence type="predicted"/>
<dbReference type="RefSeq" id="WP_213369992.1">
    <property type="nucleotide sequence ID" value="NZ_BSFJ01000043.1"/>
</dbReference>
<comment type="caution">
    <text evidence="1">The sequence shown here is derived from an EMBL/GenBank/DDBJ whole genome shotgun (WGS) entry which is preliminary data.</text>
</comment>
<evidence type="ECO:0008006" key="3">
    <source>
        <dbReference type="Google" id="ProtNLM"/>
    </source>
</evidence>
<gene>
    <name evidence="1" type="ORF">GCM10017643_46540</name>
</gene>
<dbReference type="AlphaFoldDB" id="A0A9W6JBN3"/>
<keyword evidence="2" id="KW-1185">Reference proteome</keyword>
<reference evidence="1" key="2">
    <citation type="submission" date="2023-01" db="EMBL/GenBank/DDBJ databases">
        <authorList>
            <person name="Sun Q."/>
            <person name="Evtushenko L."/>
        </authorList>
    </citation>
    <scope>NUCLEOTIDE SEQUENCE</scope>
    <source>
        <strain evidence="1">VKM B-2484</strain>
    </source>
</reference>
<dbReference type="EMBL" id="BSFJ01000043">
    <property type="protein sequence ID" value="GLK74536.1"/>
    <property type="molecule type" value="Genomic_DNA"/>
</dbReference>
<reference evidence="1" key="1">
    <citation type="journal article" date="2014" name="Int. J. Syst. Evol. Microbiol.">
        <title>Complete genome sequence of Corynebacterium casei LMG S-19264T (=DSM 44701T), isolated from a smear-ripened cheese.</title>
        <authorList>
            <consortium name="US DOE Joint Genome Institute (JGI-PGF)"/>
            <person name="Walter F."/>
            <person name="Albersmeier A."/>
            <person name="Kalinowski J."/>
            <person name="Ruckert C."/>
        </authorList>
    </citation>
    <scope>NUCLEOTIDE SEQUENCE</scope>
    <source>
        <strain evidence="1">VKM B-2484</strain>
    </source>
</reference>
<evidence type="ECO:0000313" key="2">
    <source>
        <dbReference type="Proteomes" id="UP001143370"/>
    </source>
</evidence>
<organism evidence="1 2">
    <name type="scientific">Ancylobacter dichloromethanicus</name>
    <dbReference type="NCBI Taxonomy" id="518825"/>
    <lineage>
        <taxon>Bacteria</taxon>
        <taxon>Pseudomonadati</taxon>
        <taxon>Pseudomonadota</taxon>
        <taxon>Alphaproteobacteria</taxon>
        <taxon>Hyphomicrobiales</taxon>
        <taxon>Xanthobacteraceae</taxon>
        <taxon>Ancylobacter</taxon>
    </lineage>
</organism>
<accession>A0A9W6JBN3</accession>